<dbReference type="EMBL" id="JBFYGN010000023">
    <property type="protein sequence ID" value="MEX8194557.1"/>
    <property type="molecule type" value="Genomic_DNA"/>
</dbReference>
<feature type="signal peptide" evidence="1">
    <location>
        <begin position="1"/>
        <end position="33"/>
    </location>
</feature>
<dbReference type="CDD" id="cd13399">
    <property type="entry name" value="Slt35-like"/>
    <property type="match status" value="1"/>
</dbReference>
<sequence length="375" mass="40798">MNQNPNTPPRRAHLSRLIASALGLALLTTATLAAPAKKSPKKAEPVAVAYAGRDDAMQLAADIAARRDLPADWVRAQIAEARNLPVVSRLVAPAGKTFVKNWTVYRSRFIDPVRIRAGVQFWQANRAALERAEQQFGVPAEIIAGIIGVETIYGRNMGNFRVMDALATLALDFPPSHPRAQARSDYFRGELEQVLITSYRLGSDPFALRGSYAGAMGLGQFMPTSWDKYAIDFDGDGRIDLFNSAADAIGSVANYFVGHGWKPGLPTVFPVDMRAEGENLAALLAPDIKPSFSVAQMAERGVRVLGAEGYEHPLALIELKNGSSGPTEYIAGTENFYVVTRYNWSAFYALSVIELGREVHEAYLAGQQALSAKSR</sequence>
<dbReference type="InterPro" id="IPR011757">
    <property type="entry name" value="Lytic_transglycosylase_MltB"/>
</dbReference>
<keyword evidence="1" id="KW-0732">Signal</keyword>
<dbReference type="Gene3D" id="1.10.530.10">
    <property type="match status" value="1"/>
</dbReference>
<evidence type="ECO:0000313" key="4">
    <source>
        <dbReference type="Proteomes" id="UP001561046"/>
    </source>
</evidence>
<evidence type="ECO:0000313" key="3">
    <source>
        <dbReference type="EMBL" id="MEX8194557.1"/>
    </source>
</evidence>
<dbReference type="PANTHER" id="PTHR30163:SF9">
    <property type="entry name" value="MEMBRANE-BOUND LYTIC MUREIN TRANSGLYCOSYLASE B"/>
    <property type="match status" value="1"/>
</dbReference>
<dbReference type="Pfam" id="PF13406">
    <property type="entry name" value="SLT_2"/>
    <property type="match status" value="1"/>
</dbReference>
<proteinExistence type="predicted"/>
<dbReference type="InterPro" id="IPR006311">
    <property type="entry name" value="TAT_signal"/>
</dbReference>
<feature type="chain" id="PRO_5045454384" evidence="1">
    <location>
        <begin position="34"/>
        <end position="375"/>
    </location>
</feature>
<evidence type="ECO:0000259" key="2">
    <source>
        <dbReference type="Pfam" id="PF13406"/>
    </source>
</evidence>
<comment type="caution">
    <text evidence="3">The sequence shown here is derived from an EMBL/GenBank/DDBJ whole genome shotgun (WGS) entry which is preliminary data.</text>
</comment>
<dbReference type="RefSeq" id="WP_369339738.1">
    <property type="nucleotide sequence ID" value="NZ_JBFYGN010000023.1"/>
</dbReference>
<protein>
    <submittedName>
        <fullName evidence="3">Lytic murein transglycosylase B</fullName>
    </submittedName>
</protein>
<dbReference type="InterPro" id="IPR023346">
    <property type="entry name" value="Lysozyme-like_dom_sf"/>
</dbReference>
<dbReference type="NCBIfam" id="TIGR02282">
    <property type="entry name" value="MltB"/>
    <property type="match status" value="1"/>
</dbReference>
<evidence type="ECO:0000256" key="1">
    <source>
        <dbReference type="SAM" id="SignalP"/>
    </source>
</evidence>
<dbReference type="InterPro" id="IPR031304">
    <property type="entry name" value="SLT_2"/>
</dbReference>
<reference evidence="3 4" key="1">
    <citation type="journal article" date="2013" name="Int. J. Syst. Evol. Microbiol.">
        <title>Comamonas guangdongensis sp. nov., isolated from subterranean forest sediment, and emended description of the genus Comamonas.</title>
        <authorList>
            <person name="Zhang J."/>
            <person name="Wang Y."/>
            <person name="Zhou S."/>
            <person name="Wu C."/>
            <person name="He J."/>
            <person name="Li F."/>
        </authorList>
    </citation>
    <scope>NUCLEOTIDE SEQUENCE [LARGE SCALE GENOMIC DNA]</scope>
    <source>
        <strain evidence="3 4">CCTCC AB2011133</strain>
    </source>
</reference>
<dbReference type="InterPro" id="IPR043426">
    <property type="entry name" value="MltB-like"/>
</dbReference>
<accession>A0ABV3ZYB3</accession>
<keyword evidence="4" id="KW-1185">Reference proteome</keyword>
<organism evidence="3 4">
    <name type="scientific">Comamonas guangdongensis</name>
    <dbReference type="NCBI Taxonomy" id="510515"/>
    <lineage>
        <taxon>Bacteria</taxon>
        <taxon>Pseudomonadati</taxon>
        <taxon>Pseudomonadota</taxon>
        <taxon>Betaproteobacteria</taxon>
        <taxon>Burkholderiales</taxon>
        <taxon>Comamonadaceae</taxon>
        <taxon>Comamonas</taxon>
    </lineage>
</organism>
<feature type="domain" description="Transglycosylase SLT" evidence="2">
    <location>
        <begin position="58"/>
        <end position="356"/>
    </location>
</feature>
<name>A0ABV3ZYB3_9BURK</name>
<dbReference type="PROSITE" id="PS51318">
    <property type="entry name" value="TAT"/>
    <property type="match status" value="1"/>
</dbReference>
<dbReference type="SUPFAM" id="SSF53955">
    <property type="entry name" value="Lysozyme-like"/>
    <property type="match status" value="1"/>
</dbReference>
<dbReference type="Gene3D" id="1.10.8.350">
    <property type="entry name" value="Bacterial muramidase"/>
    <property type="match status" value="1"/>
</dbReference>
<gene>
    <name evidence="3" type="primary">mltB</name>
    <name evidence="3" type="ORF">AB6724_17120</name>
</gene>
<dbReference type="Proteomes" id="UP001561046">
    <property type="component" value="Unassembled WGS sequence"/>
</dbReference>
<dbReference type="PANTHER" id="PTHR30163">
    <property type="entry name" value="MEMBRANE-BOUND LYTIC MUREIN TRANSGLYCOSYLASE B"/>
    <property type="match status" value="1"/>
</dbReference>